<protein>
    <submittedName>
        <fullName evidence="1">YkgJ family cysteine cluster protein</fullName>
    </submittedName>
</protein>
<name>A0A8J6TGK2_9BACT</name>
<proteinExistence type="predicted"/>
<accession>A0A8J6TGK2</accession>
<comment type="caution">
    <text evidence="1">The sequence shown here is derived from an EMBL/GenBank/DDBJ whole genome shotgun (WGS) entry which is preliminary data.</text>
</comment>
<evidence type="ECO:0000313" key="1">
    <source>
        <dbReference type="EMBL" id="MBC8318185.1"/>
    </source>
</evidence>
<reference evidence="1 2" key="1">
    <citation type="submission" date="2020-08" db="EMBL/GenBank/DDBJ databases">
        <title>Bridging the membrane lipid divide: bacteria of the FCB group superphylum have the potential to synthesize archaeal ether lipids.</title>
        <authorList>
            <person name="Villanueva L."/>
            <person name="Von Meijenfeldt F.A.B."/>
            <person name="Westbye A.B."/>
            <person name="Yadav S."/>
            <person name="Hopmans E.C."/>
            <person name="Dutilh B.E."/>
            <person name="Sinninghe Damste J.S."/>
        </authorList>
    </citation>
    <scope>NUCLEOTIDE SEQUENCE [LARGE SCALE GENOMIC DNA]</scope>
    <source>
        <strain evidence="1">NIOZ-UU47</strain>
    </source>
</reference>
<gene>
    <name evidence="1" type="ORF">H8E41_09785</name>
</gene>
<sequence length="244" mass="27718">MSHDRKEILEGILEVYETWAEDQTFACEKGCASCCTQNVTMTAVEGEFLLNYIIEIGKQKWFAEKLQLWNGKEGNIPSVTHNTFAGNCLQGIETETPEHESQEEPCPFLEKNICTIYQARPFGCRCFASRTDCRKTGSAEQSDELVAINTVTMQVIEHLGQKEFWGNIYDVLLALCALPENRDIGQFLTDTDTLSRAQRRVLTAKPVPGFLIMPEEQERVGRFLNLLFNKEIQGKTIENILNNK</sequence>
<organism evidence="1 2">
    <name type="scientific">Candidatus Desulfobia pelagia</name>
    <dbReference type="NCBI Taxonomy" id="2841692"/>
    <lineage>
        <taxon>Bacteria</taxon>
        <taxon>Pseudomonadati</taxon>
        <taxon>Thermodesulfobacteriota</taxon>
        <taxon>Desulfobulbia</taxon>
        <taxon>Desulfobulbales</taxon>
        <taxon>Desulfobulbaceae</taxon>
        <taxon>Candidatus Desulfobia</taxon>
    </lineage>
</organism>
<dbReference type="AlphaFoldDB" id="A0A8J6TGK2"/>
<dbReference type="Proteomes" id="UP000614424">
    <property type="component" value="Unassembled WGS sequence"/>
</dbReference>
<dbReference type="EMBL" id="JACNJZ010000138">
    <property type="protein sequence ID" value="MBC8318185.1"/>
    <property type="molecule type" value="Genomic_DNA"/>
</dbReference>
<evidence type="ECO:0000313" key="2">
    <source>
        <dbReference type="Proteomes" id="UP000614424"/>
    </source>
</evidence>